<accession>A0ABP7FZQ6</accession>
<protein>
    <recommendedName>
        <fullName evidence="4">CRISPR-associated protein Cse3</fullName>
    </recommendedName>
</protein>
<dbReference type="Gene3D" id="3.30.70.1200">
    <property type="entry name" value="Crispr-associated protein, domain 1"/>
    <property type="match status" value="1"/>
</dbReference>
<keyword evidence="3" id="KW-1185">Reference proteome</keyword>
<organism evidence="2 3">
    <name type="scientific">Streptomyces tremellae</name>
    <dbReference type="NCBI Taxonomy" id="1124239"/>
    <lineage>
        <taxon>Bacteria</taxon>
        <taxon>Bacillati</taxon>
        <taxon>Actinomycetota</taxon>
        <taxon>Actinomycetes</taxon>
        <taxon>Kitasatosporales</taxon>
        <taxon>Streptomycetaceae</taxon>
        <taxon>Streptomyces</taxon>
    </lineage>
</organism>
<dbReference type="InterPro" id="IPR010179">
    <property type="entry name" value="CRISPR-assoc_prot_Cse3"/>
</dbReference>
<reference evidence="3" key="1">
    <citation type="journal article" date="2019" name="Int. J. Syst. Evol. Microbiol.">
        <title>The Global Catalogue of Microorganisms (GCM) 10K type strain sequencing project: providing services to taxonomists for standard genome sequencing and annotation.</title>
        <authorList>
            <consortium name="The Broad Institute Genomics Platform"/>
            <consortium name="The Broad Institute Genome Sequencing Center for Infectious Disease"/>
            <person name="Wu L."/>
            <person name="Ma J."/>
        </authorList>
    </citation>
    <scope>NUCLEOTIDE SEQUENCE [LARGE SCALE GENOMIC DNA]</scope>
    <source>
        <strain evidence="3">JCM 30846</strain>
    </source>
</reference>
<dbReference type="Pfam" id="PF08798">
    <property type="entry name" value="CRISPR_assoc"/>
    <property type="match status" value="1"/>
</dbReference>
<dbReference type="EMBL" id="BAABEP010000045">
    <property type="protein sequence ID" value="GAA3747989.1"/>
    <property type="molecule type" value="Genomic_DNA"/>
</dbReference>
<dbReference type="NCBIfam" id="TIGR01907">
    <property type="entry name" value="casE_Cse3"/>
    <property type="match status" value="1"/>
</dbReference>
<dbReference type="SUPFAM" id="SSF117987">
    <property type="entry name" value="CRISPR-associated protein"/>
    <property type="match status" value="2"/>
</dbReference>
<proteinExistence type="predicted"/>
<dbReference type="Proteomes" id="UP001499884">
    <property type="component" value="Unassembled WGS sequence"/>
</dbReference>
<evidence type="ECO:0008006" key="4">
    <source>
        <dbReference type="Google" id="ProtNLM"/>
    </source>
</evidence>
<gene>
    <name evidence="2" type="ORF">GCM10023082_50400</name>
</gene>
<evidence type="ECO:0000256" key="1">
    <source>
        <dbReference type="SAM" id="MobiDB-lite"/>
    </source>
</evidence>
<feature type="region of interest" description="Disordered" evidence="1">
    <location>
        <begin position="113"/>
        <end position="135"/>
    </location>
</feature>
<dbReference type="Gene3D" id="3.30.70.1210">
    <property type="entry name" value="Crispr-associated protein, domain 2"/>
    <property type="match status" value="1"/>
</dbReference>
<dbReference type="RefSeq" id="WP_345651837.1">
    <property type="nucleotide sequence ID" value="NZ_BAABEP010000045.1"/>
</dbReference>
<dbReference type="CDD" id="cd09727">
    <property type="entry name" value="Cas6_I-E"/>
    <property type="match status" value="1"/>
</dbReference>
<dbReference type="SMART" id="SM01101">
    <property type="entry name" value="CRISPR_assoc"/>
    <property type="match status" value="1"/>
</dbReference>
<sequence length="218" mass="24227">MPYELTLTRLHLNLAHPRARGDLADNNALHQTLMRLVPDHLGDHPRQAANLLFRLEPENLRHQPLILVQTAIRPDPGRLPDHYATATLHPLHGLTGHLTRDRRVRYRITASPSKRNHGVPIPGQPTPRPRSRTPLTGADAHAWWQRRAAQAGLILDTPPTATPAHFRTRRHAPGLEHRFTRFEGTATITDPNALTQALTTGIGRGRSYGAGLLSLLPA</sequence>
<comment type="caution">
    <text evidence="2">The sequence shown here is derived from an EMBL/GenBank/DDBJ whole genome shotgun (WGS) entry which is preliminary data.</text>
</comment>
<name>A0ABP7FZQ6_9ACTN</name>
<evidence type="ECO:0000313" key="2">
    <source>
        <dbReference type="EMBL" id="GAA3747989.1"/>
    </source>
</evidence>
<evidence type="ECO:0000313" key="3">
    <source>
        <dbReference type="Proteomes" id="UP001499884"/>
    </source>
</evidence>